<dbReference type="InterPro" id="IPR041469">
    <property type="entry name" value="Subtilisin-like_FN3"/>
</dbReference>
<dbReference type="Proteomes" id="UP000325577">
    <property type="component" value="Linkage Group LG18"/>
</dbReference>
<dbReference type="AlphaFoldDB" id="A0A5J5ASS8"/>
<dbReference type="PROSITE" id="PS00138">
    <property type="entry name" value="SUBTILASE_SER"/>
    <property type="match status" value="1"/>
</dbReference>
<dbReference type="Gene3D" id="3.40.50.200">
    <property type="entry name" value="Peptidase S8/S53 domain"/>
    <property type="match status" value="1"/>
</dbReference>
<proteinExistence type="inferred from homology"/>
<evidence type="ECO:0000256" key="5">
    <source>
        <dbReference type="ARBA" id="ARBA00022825"/>
    </source>
</evidence>
<evidence type="ECO:0000313" key="9">
    <source>
        <dbReference type="EMBL" id="KAA8534155.1"/>
    </source>
</evidence>
<evidence type="ECO:0008006" key="11">
    <source>
        <dbReference type="Google" id="ProtNLM"/>
    </source>
</evidence>
<feature type="domain" description="Subtilisin-like protease fibronectin type-III" evidence="8">
    <location>
        <begin position="201"/>
        <end position="281"/>
    </location>
</feature>
<evidence type="ECO:0000259" key="8">
    <source>
        <dbReference type="Pfam" id="PF17766"/>
    </source>
</evidence>
<dbReference type="PROSITE" id="PS51892">
    <property type="entry name" value="SUBTILASE"/>
    <property type="match status" value="1"/>
</dbReference>
<dbReference type="Pfam" id="PF17766">
    <property type="entry name" value="fn3_6"/>
    <property type="match status" value="1"/>
</dbReference>
<evidence type="ECO:0000256" key="2">
    <source>
        <dbReference type="ARBA" id="ARBA00022670"/>
    </source>
</evidence>
<evidence type="ECO:0000256" key="1">
    <source>
        <dbReference type="ARBA" id="ARBA00011073"/>
    </source>
</evidence>
<dbReference type="SUPFAM" id="SSF52743">
    <property type="entry name" value="Subtilisin-like"/>
    <property type="match status" value="1"/>
</dbReference>
<dbReference type="InterPro" id="IPR000209">
    <property type="entry name" value="Peptidase_S8/S53_dom"/>
</dbReference>
<evidence type="ECO:0000259" key="7">
    <source>
        <dbReference type="Pfam" id="PF00082"/>
    </source>
</evidence>
<evidence type="ECO:0000313" key="10">
    <source>
        <dbReference type="Proteomes" id="UP000325577"/>
    </source>
</evidence>
<dbReference type="OrthoDB" id="206201at2759"/>
<protein>
    <recommendedName>
        <fullName evidence="11">Peptidase S8/S53 domain-containing protein</fullName>
    </recommendedName>
</protein>
<dbReference type="EMBL" id="CM018041">
    <property type="protein sequence ID" value="KAA8534155.1"/>
    <property type="molecule type" value="Genomic_DNA"/>
</dbReference>
<dbReference type="InterPro" id="IPR045051">
    <property type="entry name" value="SBT"/>
</dbReference>
<keyword evidence="10" id="KW-1185">Reference proteome</keyword>
<dbReference type="PANTHER" id="PTHR10795">
    <property type="entry name" value="PROPROTEIN CONVERTASE SUBTILISIN/KEXIN"/>
    <property type="match status" value="1"/>
</dbReference>
<dbReference type="Pfam" id="PF00082">
    <property type="entry name" value="Peptidase_S8"/>
    <property type="match status" value="1"/>
</dbReference>
<keyword evidence="3" id="KW-0732">Signal</keyword>
<keyword evidence="5" id="KW-0720">Serine protease</keyword>
<comment type="caution">
    <text evidence="6">Lacks conserved residue(s) required for the propagation of feature annotation.</text>
</comment>
<dbReference type="GO" id="GO:0004252">
    <property type="term" value="F:serine-type endopeptidase activity"/>
    <property type="evidence" value="ECO:0007669"/>
    <property type="project" value="InterPro"/>
</dbReference>
<sequence>MCSCGNAGETTLSAGAVGNVMQDTGFKDVAFSFPLPASYLGVNDGSSISKYMNSTRNATTTTLKSNVVKDTLAPYVVSFPSRGPNPITSDILKPDLTAPAVVILAAWSLVSPVSGVKGDNRRVPFNILSGTSMACPHATGVAAYIKSFHPSWSPAAIKSALMTTAFPLSVKTNSTDAEIAYGAGHLDPIKAVNPGLVDDADAADYVRTLTNVGSAGCTYNSRIIAPRELHIQVEPTILSFTSLGQKLSFVVKVEGKIGKTIAFASLVWDDGIHQVRSRIVVYALS</sequence>
<keyword evidence="4" id="KW-0378">Hydrolase</keyword>
<keyword evidence="2" id="KW-0645">Protease</keyword>
<comment type="similarity">
    <text evidence="1 6">Belongs to the peptidase S8 family.</text>
</comment>
<evidence type="ECO:0000256" key="6">
    <source>
        <dbReference type="PROSITE-ProRule" id="PRU01240"/>
    </source>
</evidence>
<dbReference type="InterPro" id="IPR036852">
    <property type="entry name" value="Peptidase_S8/S53_dom_sf"/>
</dbReference>
<accession>A0A5J5ASS8</accession>
<evidence type="ECO:0000256" key="4">
    <source>
        <dbReference type="ARBA" id="ARBA00022801"/>
    </source>
</evidence>
<dbReference type="InterPro" id="IPR023828">
    <property type="entry name" value="Peptidase_S8_Ser-AS"/>
</dbReference>
<reference evidence="9 10" key="1">
    <citation type="submission" date="2019-09" db="EMBL/GenBank/DDBJ databases">
        <title>A chromosome-level genome assembly of the Chinese tupelo Nyssa sinensis.</title>
        <authorList>
            <person name="Yang X."/>
            <person name="Kang M."/>
            <person name="Yang Y."/>
            <person name="Xiong H."/>
            <person name="Wang M."/>
            <person name="Zhang Z."/>
            <person name="Wang Z."/>
            <person name="Wu H."/>
            <person name="Ma T."/>
            <person name="Liu J."/>
            <person name="Xi Z."/>
        </authorList>
    </citation>
    <scope>NUCLEOTIDE SEQUENCE [LARGE SCALE GENOMIC DNA]</scope>
    <source>
        <strain evidence="9">J267</strain>
        <tissue evidence="9">Leaf</tissue>
    </source>
</reference>
<gene>
    <name evidence="9" type="ORF">F0562_031652</name>
</gene>
<dbReference type="Gene3D" id="3.50.30.30">
    <property type="match status" value="1"/>
</dbReference>
<organism evidence="9 10">
    <name type="scientific">Nyssa sinensis</name>
    <dbReference type="NCBI Taxonomy" id="561372"/>
    <lineage>
        <taxon>Eukaryota</taxon>
        <taxon>Viridiplantae</taxon>
        <taxon>Streptophyta</taxon>
        <taxon>Embryophyta</taxon>
        <taxon>Tracheophyta</taxon>
        <taxon>Spermatophyta</taxon>
        <taxon>Magnoliopsida</taxon>
        <taxon>eudicotyledons</taxon>
        <taxon>Gunneridae</taxon>
        <taxon>Pentapetalae</taxon>
        <taxon>asterids</taxon>
        <taxon>Cornales</taxon>
        <taxon>Nyssaceae</taxon>
        <taxon>Nyssa</taxon>
    </lineage>
</organism>
<evidence type="ECO:0000256" key="3">
    <source>
        <dbReference type="ARBA" id="ARBA00022729"/>
    </source>
</evidence>
<feature type="domain" description="Peptidase S8/S53" evidence="7">
    <location>
        <begin position="57"/>
        <end position="182"/>
    </location>
</feature>
<name>A0A5J5ASS8_9ASTE</name>
<dbReference type="GO" id="GO:0006508">
    <property type="term" value="P:proteolysis"/>
    <property type="evidence" value="ECO:0007669"/>
    <property type="project" value="UniProtKB-KW"/>
</dbReference>